<dbReference type="InterPro" id="IPR036102">
    <property type="entry name" value="OsmC/Ohrsf"/>
</dbReference>
<dbReference type="Proteomes" id="UP000198854">
    <property type="component" value="Unassembled WGS sequence"/>
</dbReference>
<dbReference type="AlphaFoldDB" id="A0A1G8H9L4"/>
<gene>
    <name evidence="1" type="ORF">SAMN04488136_14714</name>
</gene>
<sequence length="142" mass="15127">MDIKLDLSWQGGMKGSGLIKSEGLETKISIPAVYGGLGEYSNPKELYVASTAACFLSTLTAITDNKKLPLDSMTVETTAQEEGDNFTIHHVANIVLSKEARQDDVAKATEYTATADKICVVGNLARKAGVEVTAQANITFAE</sequence>
<dbReference type="OrthoDB" id="9807532at2"/>
<dbReference type="EMBL" id="FNDD01000047">
    <property type="protein sequence ID" value="SDI03354.1"/>
    <property type="molecule type" value="Genomic_DNA"/>
</dbReference>
<dbReference type="STRING" id="861298.SAMN04488136_14714"/>
<evidence type="ECO:0000313" key="2">
    <source>
        <dbReference type="Proteomes" id="UP000198854"/>
    </source>
</evidence>
<name>A0A1G8H9L4_9VIBR</name>
<dbReference type="SUPFAM" id="SSF82784">
    <property type="entry name" value="OsmC-like"/>
    <property type="match status" value="1"/>
</dbReference>
<reference evidence="2" key="1">
    <citation type="submission" date="2016-10" db="EMBL/GenBank/DDBJ databases">
        <authorList>
            <person name="Varghese N."/>
            <person name="Submissions S."/>
        </authorList>
    </citation>
    <scope>NUCLEOTIDE SEQUENCE [LARGE SCALE GENOMIC DNA]</scope>
    <source>
        <strain evidence="2">CGMCC 1.10228</strain>
    </source>
</reference>
<keyword evidence="2" id="KW-1185">Reference proteome</keyword>
<protein>
    <submittedName>
        <fullName evidence="1">Peroxiredoxin, SACOL1771 subfamily</fullName>
    </submittedName>
</protein>
<dbReference type="InterPro" id="IPR003718">
    <property type="entry name" value="OsmC/Ohr_fam"/>
</dbReference>
<organism evidence="1 2">
    <name type="scientific">Vibrio xiamenensis</name>
    <dbReference type="NCBI Taxonomy" id="861298"/>
    <lineage>
        <taxon>Bacteria</taxon>
        <taxon>Pseudomonadati</taxon>
        <taxon>Pseudomonadota</taxon>
        <taxon>Gammaproteobacteria</taxon>
        <taxon>Vibrionales</taxon>
        <taxon>Vibrionaceae</taxon>
        <taxon>Vibrio</taxon>
    </lineage>
</organism>
<accession>A0A1G8H9L4</accession>
<dbReference type="InterPro" id="IPR015946">
    <property type="entry name" value="KH_dom-like_a/b"/>
</dbReference>
<dbReference type="Gene3D" id="3.30.300.20">
    <property type="match status" value="1"/>
</dbReference>
<dbReference type="PANTHER" id="PTHR42830:SF2">
    <property type="entry name" value="OSMC_OHR FAMILY PROTEIN"/>
    <property type="match status" value="1"/>
</dbReference>
<dbReference type="PANTHER" id="PTHR42830">
    <property type="entry name" value="OSMOTICALLY INDUCIBLE FAMILY PROTEIN"/>
    <property type="match status" value="1"/>
</dbReference>
<dbReference type="InterPro" id="IPR052707">
    <property type="entry name" value="OsmC_Ohr_Peroxiredoxin"/>
</dbReference>
<proteinExistence type="predicted"/>
<evidence type="ECO:0000313" key="1">
    <source>
        <dbReference type="EMBL" id="SDI03354.1"/>
    </source>
</evidence>
<dbReference type="RefSeq" id="WP_093279384.1">
    <property type="nucleotide sequence ID" value="NZ_FNDD01000047.1"/>
</dbReference>
<dbReference type="Pfam" id="PF02566">
    <property type="entry name" value="OsmC"/>
    <property type="match status" value="1"/>
</dbReference>